<evidence type="ECO:0000259" key="2">
    <source>
        <dbReference type="Pfam" id="PF14302"/>
    </source>
</evidence>
<dbReference type="InterPro" id="IPR025485">
    <property type="entry name" value="DUF4377"/>
</dbReference>
<feature type="chain" id="PRO_5009292617" description="DUF4377 domain-containing protein" evidence="1">
    <location>
        <begin position="22"/>
        <end position="106"/>
    </location>
</feature>
<dbReference type="OrthoDB" id="7871744at2"/>
<dbReference type="AlphaFoldDB" id="A0A1H6AFC2"/>
<evidence type="ECO:0000313" key="3">
    <source>
        <dbReference type="EMBL" id="SEG47408.1"/>
    </source>
</evidence>
<evidence type="ECO:0000256" key="1">
    <source>
        <dbReference type="SAM" id="SignalP"/>
    </source>
</evidence>
<sequence length="106" mass="11662">MKMYLAFALGCSILLAGCATSANSPDDVKVMTFSVGPDRVDCVGVGPMKCLVVNGSMFYDNIQGFEYEAGYAYQLSVERTEREDPPADASRYQYRLLEVLSKTPVE</sequence>
<feature type="domain" description="DUF4377" evidence="2">
    <location>
        <begin position="35"/>
        <end position="102"/>
    </location>
</feature>
<accession>A0A1H6AFC2</accession>
<dbReference type="Proteomes" id="UP000236745">
    <property type="component" value="Unassembled WGS sequence"/>
</dbReference>
<proteinExistence type="predicted"/>
<dbReference type="RefSeq" id="WP_104003130.1">
    <property type="nucleotide sequence ID" value="NZ_FNVQ01000002.1"/>
</dbReference>
<protein>
    <recommendedName>
        <fullName evidence="2">DUF4377 domain-containing protein</fullName>
    </recommendedName>
</protein>
<organism evidence="3 4">
    <name type="scientific">Marinobacterium lutimaris</name>
    <dbReference type="NCBI Taxonomy" id="568106"/>
    <lineage>
        <taxon>Bacteria</taxon>
        <taxon>Pseudomonadati</taxon>
        <taxon>Pseudomonadota</taxon>
        <taxon>Gammaproteobacteria</taxon>
        <taxon>Oceanospirillales</taxon>
        <taxon>Oceanospirillaceae</taxon>
        <taxon>Marinobacterium</taxon>
    </lineage>
</organism>
<gene>
    <name evidence="3" type="ORF">SAMN05444390_10210</name>
</gene>
<evidence type="ECO:0000313" key="4">
    <source>
        <dbReference type="Proteomes" id="UP000236745"/>
    </source>
</evidence>
<reference evidence="3 4" key="1">
    <citation type="submission" date="2016-10" db="EMBL/GenBank/DDBJ databases">
        <authorList>
            <person name="de Groot N.N."/>
        </authorList>
    </citation>
    <scope>NUCLEOTIDE SEQUENCE [LARGE SCALE GENOMIC DNA]</scope>
    <source>
        <strain evidence="3 4">DSM 22012</strain>
    </source>
</reference>
<name>A0A1H6AFC2_9GAMM</name>
<keyword evidence="4" id="KW-1185">Reference proteome</keyword>
<dbReference type="EMBL" id="FNVQ01000002">
    <property type="protein sequence ID" value="SEG47408.1"/>
    <property type="molecule type" value="Genomic_DNA"/>
</dbReference>
<dbReference type="PROSITE" id="PS51257">
    <property type="entry name" value="PROKAR_LIPOPROTEIN"/>
    <property type="match status" value="1"/>
</dbReference>
<dbReference type="Pfam" id="PF14302">
    <property type="entry name" value="DUF4377"/>
    <property type="match status" value="1"/>
</dbReference>
<feature type="signal peptide" evidence="1">
    <location>
        <begin position="1"/>
        <end position="21"/>
    </location>
</feature>
<keyword evidence="1" id="KW-0732">Signal</keyword>